<dbReference type="InterPro" id="IPR042194">
    <property type="entry name" value="FHIPEP_1"/>
</dbReference>
<protein>
    <submittedName>
        <fullName evidence="10">Type III secretory pathway, component EscV</fullName>
    </submittedName>
</protein>
<dbReference type="AlphaFoldDB" id="Q2SC42"/>
<evidence type="ECO:0000256" key="3">
    <source>
        <dbReference type="ARBA" id="ARBA00022448"/>
    </source>
</evidence>
<keyword evidence="6 9" id="KW-0812">Transmembrane</keyword>
<keyword evidence="11" id="KW-1185">Reference proteome</keyword>
<feature type="transmembrane region" description="Helical" evidence="9">
    <location>
        <begin position="17"/>
        <end position="35"/>
    </location>
</feature>
<comment type="subcellular location">
    <subcellularLocation>
        <location evidence="1">Cell inner membrane</location>
        <topology evidence="1">Multi-pass membrane protein</topology>
    </subcellularLocation>
</comment>
<dbReference type="InterPro" id="IPR042196">
    <property type="entry name" value="FHIPEP_4"/>
</dbReference>
<dbReference type="Gene3D" id="3.40.30.60">
    <property type="entry name" value="FHIPEP family, domain 1"/>
    <property type="match status" value="1"/>
</dbReference>
<evidence type="ECO:0000256" key="5">
    <source>
        <dbReference type="ARBA" id="ARBA00022519"/>
    </source>
</evidence>
<dbReference type="eggNOG" id="COG4789">
    <property type="taxonomic scope" value="Bacteria"/>
</dbReference>
<dbReference type="EMBL" id="CP000155">
    <property type="protein sequence ID" value="ABC31782.1"/>
    <property type="molecule type" value="Genomic_DNA"/>
</dbReference>
<feature type="transmembrane region" description="Helical" evidence="9">
    <location>
        <begin position="72"/>
        <end position="92"/>
    </location>
</feature>
<feature type="transmembrane region" description="Helical" evidence="9">
    <location>
        <begin position="41"/>
        <end position="60"/>
    </location>
</feature>
<dbReference type="GO" id="GO:0009306">
    <property type="term" value="P:protein secretion"/>
    <property type="evidence" value="ECO:0007669"/>
    <property type="project" value="InterPro"/>
</dbReference>
<dbReference type="NCBIfam" id="TIGR01399">
    <property type="entry name" value="hrcV"/>
    <property type="match status" value="1"/>
</dbReference>
<reference evidence="10 11" key="1">
    <citation type="journal article" date="2005" name="Nucleic Acids Res.">
        <title>Genomic blueprint of Hahella chejuensis, a marine microbe producing an algicidal agent.</title>
        <authorList>
            <person name="Jeong H."/>
            <person name="Yim J.H."/>
            <person name="Lee C."/>
            <person name="Choi S.-H."/>
            <person name="Park Y.K."/>
            <person name="Yoon S.H."/>
            <person name="Hur C.-G."/>
            <person name="Kang H.-Y."/>
            <person name="Kim D."/>
            <person name="Lee H.H."/>
            <person name="Park K.H."/>
            <person name="Park S.-H."/>
            <person name="Park H.-S."/>
            <person name="Lee H.K."/>
            <person name="Oh T.K."/>
            <person name="Kim J.F."/>
        </authorList>
    </citation>
    <scope>NUCLEOTIDE SEQUENCE [LARGE SCALE GENOMIC DNA]</scope>
    <source>
        <strain evidence="10 11">KCTC 2396</strain>
    </source>
</reference>
<dbReference type="KEGG" id="hch:HCH_05101"/>
<dbReference type="RefSeq" id="WP_011398847.1">
    <property type="nucleotide sequence ID" value="NC_007645.1"/>
</dbReference>
<evidence type="ECO:0000256" key="1">
    <source>
        <dbReference type="ARBA" id="ARBA00004429"/>
    </source>
</evidence>
<feature type="transmembrane region" description="Helical" evidence="9">
    <location>
        <begin position="230"/>
        <end position="258"/>
    </location>
</feature>
<keyword evidence="8 9" id="KW-0472">Membrane</keyword>
<dbReference type="HOGENOM" id="CLU_015346_3_0_6"/>
<evidence type="ECO:0000256" key="6">
    <source>
        <dbReference type="ARBA" id="ARBA00022692"/>
    </source>
</evidence>
<organism evidence="10 11">
    <name type="scientific">Hahella chejuensis (strain KCTC 2396)</name>
    <dbReference type="NCBI Taxonomy" id="349521"/>
    <lineage>
        <taxon>Bacteria</taxon>
        <taxon>Pseudomonadati</taxon>
        <taxon>Pseudomonadota</taxon>
        <taxon>Gammaproteobacteria</taxon>
        <taxon>Oceanospirillales</taxon>
        <taxon>Hahellaceae</taxon>
        <taxon>Hahella</taxon>
    </lineage>
</organism>
<evidence type="ECO:0000256" key="2">
    <source>
        <dbReference type="ARBA" id="ARBA00008835"/>
    </source>
</evidence>
<keyword evidence="4" id="KW-1003">Cell membrane</keyword>
<dbReference type="PANTHER" id="PTHR30161">
    <property type="entry name" value="FLAGELLAR EXPORT PROTEIN, MEMBRANE FLHA SUBUNIT-RELATED"/>
    <property type="match status" value="1"/>
</dbReference>
<dbReference type="InterPro" id="IPR042193">
    <property type="entry name" value="FHIPEP_3"/>
</dbReference>
<dbReference type="InterPro" id="IPR025505">
    <property type="entry name" value="FHIPEP_CS"/>
</dbReference>
<dbReference type="Proteomes" id="UP000000238">
    <property type="component" value="Chromosome"/>
</dbReference>
<dbReference type="GO" id="GO:0005886">
    <property type="term" value="C:plasma membrane"/>
    <property type="evidence" value="ECO:0007669"/>
    <property type="project" value="UniProtKB-SubCell"/>
</dbReference>
<name>Q2SC42_HAHCH</name>
<evidence type="ECO:0000313" key="11">
    <source>
        <dbReference type="Proteomes" id="UP000000238"/>
    </source>
</evidence>
<proteinExistence type="inferred from homology"/>
<dbReference type="Gene3D" id="3.40.50.12790">
    <property type="entry name" value="FHIPEP family, domain 4"/>
    <property type="match status" value="1"/>
</dbReference>
<evidence type="ECO:0000256" key="7">
    <source>
        <dbReference type="ARBA" id="ARBA00022989"/>
    </source>
</evidence>
<feature type="transmembrane region" description="Helical" evidence="9">
    <location>
        <begin position="104"/>
        <end position="130"/>
    </location>
</feature>
<evidence type="ECO:0000313" key="10">
    <source>
        <dbReference type="EMBL" id="ABC31782.1"/>
    </source>
</evidence>
<dbReference type="Gene3D" id="1.10.8.540">
    <property type="entry name" value="FHIPEP family, domain 3"/>
    <property type="match status" value="1"/>
</dbReference>
<accession>Q2SC42</accession>
<dbReference type="PROSITE" id="PS00994">
    <property type="entry name" value="FHIPEP"/>
    <property type="match status" value="1"/>
</dbReference>
<keyword evidence="5" id="KW-0997">Cell inner membrane</keyword>
<dbReference type="Pfam" id="PF00771">
    <property type="entry name" value="FHIPEP"/>
    <property type="match status" value="1"/>
</dbReference>
<sequence length="690" mass="76042">MSRGASVLSALSQRNDVVLAIFLVGIIFMMILPMPTMLVDVMIAINMGVSVILLMLALYIKSPLDFSVFPSMLLITTMFRLALSITTTRLILLQADAGQIVYTFGNFVVGGNLVVGGVIFLILTIVQFLVITKGSERVAEVSARFSLDSMPGKQMSIDGDMRAGVIDMEEARVRRAKVEKESQLYGSMDGAMKFVKGDAIAGLIITAVNILGGILVGVTQNGLSAGDAAAIYSVLTIGDGLVAQIPALFISITAGFIVTRVSTDESENLGRDIGGQIGAQPKALFIGGALLLGFAMIPGFPTMVFLVLAGLICSIGFIMSRKARHADTDDDDIPAMAAAGQTRTPSKTPEKDDFSPTVPLLLDVAASCQQMLKPSELNAELYRVRRALYLDLGVPFPGIHLRFNESMKDGEYTILMHEVPVAQGRLPADKVVVLQDQEQLDILGIPHQQGELAMSANPYWVEKSHAPAMENAGIEYLDAPRLLIYHLSFILKRYASEFIGLQECRYLLDQMEGQYGDLVKEVQRVVPIQRIAEILQRLVSEDISIRNLRAIMEALVEWGQKEKDTVLLTEYVRKSLSRYISYKFCNGQNVLPAYMLDQDLEESIRGGIRQTSSGAYLALDPDTTQNFINELHREVGDLDALQHKPVLLVSMDIRRYVRKMIERDFFELCVLSYQELTQDITVQPISRICL</sequence>
<dbReference type="PIRSF" id="PIRSF005419">
    <property type="entry name" value="FlhA"/>
    <property type="match status" value="1"/>
</dbReference>
<evidence type="ECO:0000256" key="9">
    <source>
        <dbReference type="SAM" id="Phobius"/>
    </source>
</evidence>
<dbReference type="InterPro" id="IPR006302">
    <property type="entry name" value="T3SS_HrcV"/>
</dbReference>
<comment type="similarity">
    <text evidence="2">Belongs to the FHIPEP (flagella/HR/invasion proteins export pore) family.</text>
</comment>
<dbReference type="PANTHER" id="PTHR30161:SF2">
    <property type="entry name" value="INVASION PROTEIN INVA"/>
    <property type="match status" value="1"/>
</dbReference>
<evidence type="ECO:0000256" key="8">
    <source>
        <dbReference type="ARBA" id="ARBA00023136"/>
    </source>
</evidence>
<feature type="transmembrane region" description="Helical" evidence="9">
    <location>
        <begin position="199"/>
        <end position="218"/>
    </location>
</feature>
<dbReference type="InterPro" id="IPR001712">
    <property type="entry name" value="T3SS_FHIPEP"/>
</dbReference>
<gene>
    <name evidence="10" type="ordered locus">HCH_05101</name>
</gene>
<dbReference type="PRINTS" id="PR00949">
    <property type="entry name" value="TYPE3IMAPROT"/>
</dbReference>
<dbReference type="OrthoDB" id="9759185at2"/>
<keyword evidence="7 9" id="KW-1133">Transmembrane helix</keyword>
<evidence type="ECO:0000256" key="4">
    <source>
        <dbReference type="ARBA" id="ARBA00022475"/>
    </source>
</evidence>
<keyword evidence="3" id="KW-0813">Transport</keyword>
<dbReference type="STRING" id="349521.HCH_05101"/>